<evidence type="ECO:0000313" key="2">
    <source>
        <dbReference type="Proteomes" id="UP001159428"/>
    </source>
</evidence>
<dbReference type="Proteomes" id="UP001159428">
    <property type="component" value="Unassembled WGS sequence"/>
</dbReference>
<dbReference type="EMBL" id="CALNXJ010000009">
    <property type="protein sequence ID" value="CAH3103964.1"/>
    <property type="molecule type" value="Genomic_DNA"/>
</dbReference>
<reference evidence="1 2" key="1">
    <citation type="submission" date="2022-05" db="EMBL/GenBank/DDBJ databases">
        <authorList>
            <consortium name="Genoscope - CEA"/>
            <person name="William W."/>
        </authorList>
    </citation>
    <scope>NUCLEOTIDE SEQUENCE [LARGE SCALE GENOMIC DNA]</scope>
</reference>
<accession>A0AAU9W9C8</accession>
<name>A0AAU9W9C8_9CNID</name>
<feature type="non-terminal residue" evidence="1">
    <location>
        <position position="140"/>
    </location>
</feature>
<comment type="caution">
    <text evidence="1">The sequence shown here is derived from an EMBL/GenBank/DDBJ whole genome shotgun (WGS) entry which is preliminary data.</text>
</comment>
<organism evidence="1 2">
    <name type="scientific">Pocillopora meandrina</name>
    <dbReference type="NCBI Taxonomy" id="46732"/>
    <lineage>
        <taxon>Eukaryota</taxon>
        <taxon>Metazoa</taxon>
        <taxon>Cnidaria</taxon>
        <taxon>Anthozoa</taxon>
        <taxon>Hexacorallia</taxon>
        <taxon>Scleractinia</taxon>
        <taxon>Astrocoeniina</taxon>
        <taxon>Pocilloporidae</taxon>
        <taxon>Pocillopora</taxon>
    </lineage>
</organism>
<dbReference type="AlphaFoldDB" id="A0AAU9W9C8"/>
<protein>
    <submittedName>
        <fullName evidence="1">Uncharacterized protein</fullName>
    </submittedName>
</protein>
<evidence type="ECO:0000313" key="1">
    <source>
        <dbReference type="EMBL" id="CAH3103964.1"/>
    </source>
</evidence>
<gene>
    <name evidence="1" type="ORF">PMEA_00035361</name>
</gene>
<keyword evidence="2" id="KW-1185">Reference proteome</keyword>
<feature type="non-terminal residue" evidence="1">
    <location>
        <position position="1"/>
    </location>
</feature>
<proteinExistence type="predicted"/>
<sequence length="140" mass="15679">ATIKGTRSLECHQCNATLLAFNCLRNSSIESCSQGSESVCMSIDASLTDLKGKKSNLFLRQCSSKRECYSLQPCRDIKIHLWREKPGLLVEPSCRPECCATDRCNHRVGTLDLNKSSTRKIITTSSGQKTLKKCFEFEPK</sequence>